<dbReference type="RefSeq" id="XP_040742578.1">
    <property type="nucleotide sequence ID" value="XM_040883939.1"/>
</dbReference>
<name>A0A1Y1W6B9_9FUNG</name>
<evidence type="ECO:0000313" key="1">
    <source>
        <dbReference type="EMBL" id="ORX68796.1"/>
    </source>
</evidence>
<gene>
    <name evidence="1" type="ORF">DL89DRAFT_184213</name>
</gene>
<dbReference type="GeneID" id="63800587"/>
<keyword evidence="2" id="KW-1185">Reference proteome</keyword>
<evidence type="ECO:0000313" key="2">
    <source>
        <dbReference type="Proteomes" id="UP000193922"/>
    </source>
</evidence>
<comment type="caution">
    <text evidence="1">The sequence shown here is derived from an EMBL/GenBank/DDBJ whole genome shotgun (WGS) entry which is preliminary data.</text>
</comment>
<organism evidence="1 2">
    <name type="scientific">Linderina pennispora</name>
    <dbReference type="NCBI Taxonomy" id="61395"/>
    <lineage>
        <taxon>Eukaryota</taxon>
        <taxon>Fungi</taxon>
        <taxon>Fungi incertae sedis</taxon>
        <taxon>Zoopagomycota</taxon>
        <taxon>Kickxellomycotina</taxon>
        <taxon>Kickxellomycetes</taxon>
        <taxon>Kickxellales</taxon>
        <taxon>Kickxellaceae</taxon>
        <taxon>Linderina</taxon>
    </lineage>
</organism>
<accession>A0A1Y1W6B9</accession>
<protein>
    <submittedName>
        <fullName evidence="1">Uncharacterized protein</fullName>
    </submittedName>
</protein>
<dbReference type="EMBL" id="MCFD01000009">
    <property type="protein sequence ID" value="ORX68796.1"/>
    <property type="molecule type" value="Genomic_DNA"/>
</dbReference>
<sequence>MLTVFVPIHVNRRCIYPCFIDNETQFIDVDSEQQAVRHQSSSNKPFIVFARDFFTVYNIPGGPSKCDYISRNYISLAIYFGFVDKFRWANLSQRNGLLYYPEPPVIYFAHIDSVGELNVGLLNDNTIVFRYRNRDLLRFAKTTRAAKGCCNNYFILYEEGVYQCFNVGKADDGCSPMPTPRCFAYYRPQDGFCR</sequence>
<dbReference type="AlphaFoldDB" id="A0A1Y1W6B9"/>
<dbReference type="Proteomes" id="UP000193922">
    <property type="component" value="Unassembled WGS sequence"/>
</dbReference>
<reference evidence="1 2" key="1">
    <citation type="submission" date="2016-07" db="EMBL/GenBank/DDBJ databases">
        <title>Pervasive Adenine N6-methylation of Active Genes in Fungi.</title>
        <authorList>
            <consortium name="DOE Joint Genome Institute"/>
            <person name="Mondo S.J."/>
            <person name="Dannebaum R.O."/>
            <person name="Kuo R.C."/>
            <person name="Labutti K."/>
            <person name="Haridas S."/>
            <person name="Kuo A."/>
            <person name="Salamov A."/>
            <person name="Ahrendt S.R."/>
            <person name="Lipzen A."/>
            <person name="Sullivan W."/>
            <person name="Andreopoulos W.B."/>
            <person name="Clum A."/>
            <person name="Lindquist E."/>
            <person name="Daum C."/>
            <person name="Ramamoorthy G.K."/>
            <person name="Gryganskyi A."/>
            <person name="Culley D."/>
            <person name="Magnuson J.K."/>
            <person name="James T.Y."/>
            <person name="O'Malley M.A."/>
            <person name="Stajich J.E."/>
            <person name="Spatafora J.W."/>
            <person name="Visel A."/>
            <person name="Grigoriev I.V."/>
        </authorList>
    </citation>
    <scope>NUCLEOTIDE SEQUENCE [LARGE SCALE GENOMIC DNA]</scope>
    <source>
        <strain evidence="1 2">ATCC 12442</strain>
    </source>
</reference>
<proteinExistence type="predicted"/>
<dbReference type="OrthoDB" id="5579563at2759"/>